<dbReference type="PANTHER" id="PTHR33371:SF19">
    <property type="entry name" value="MCE-FAMILY PROTEIN MCE4A"/>
    <property type="match status" value="1"/>
</dbReference>
<organism evidence="4 5">
    <name type="scientific">Mycolicibacterium chlorophenolicum</name>
    <dbReference type="NCBI Taxonomy" id="37916"/>
    <lineage>
        <taxon>Bacteria</taxon>
        <taxon>Bacillati</taxon>
        <taxon>Actinomycetota</taxon>
        <taxon>Actinomycetes</taxon>
        <taxon>Mycobacteriales</taxon>
        <taxon>Mycobacteriaceae</taxon>
        <taxon>Mycolicibacterium</taxon>
    </lineage>
</organism>
<feature type="domain" description="Mammalian cell entry C-terminal" evidence="3">
    <location>
        <begin position="120"/>
        <end position="333"/>
    </location>
</feature>
<keyword evidence="1" id="KW-0812">Transmembrane</keyword>
<evidence type="ECO:0000259" key="2">
    <source>
        <dbReference type="Pfam" id="PF02470"/>
    </source>
</evidence>
<name>A0A0J6VEL0_9MYCO</name>
<dbReference type="AlphaFoldDB" id="A0A0J6VEL0"/>
<keyword evidence="1" id="KW-0472">Membrane</keyword>
<reference evidence="4 5" key="1">
    <citation type="journal article" date="2015" name="Genome Biol. Evol.">
        <title>Characterization of Three Mycobacterium spp. with Potential Use in Bioremediation by Genome Sequencing and Comparative Genomics.</title>
        <authorList>
            <person name="Das S."/>
            <person name="Pettersson B.M."/>
            <person name="Behra P.R."/>
            <person name="Ramesh M."/>
            <person name="Dasgupta S."/>
            <person name="Bhattacharya A."/>
            <person name="Kirsebom L.A."/>
        </authorList>
    </citation>
    <scope>NUCLEOTIDE SEQUENCE [LARGE SCALE GENOMIC DNA]</scope>
    <source>
        <strain evidence="4 5">DSM 43826</strain>
    </source>
</reference>
<keyword evidence="1" id="KW-1133">Transmembrane helix</keyword>
<dbReference type="Proteomes" id="UP000036513">
    <property type="component" value="Unassembled WGS sequence"/>
</dbReference>
<dbReference type="InterPro" id="IPR052336">
    <property type="entry name" value="MlaD_Phospholipid_Transporter"/>
</dbReference>
<dbReference type="EMBL" id="JYNL01000068">
    <property type="protein sequence ID" value="KMO68634.1"/>
    <property type="molecule type" value="Genomic_DNA"/>
</dbReference>
<keyword evidence="5" id="KW-1185">Reference proteome</keyword>
<evidence type="ECO:0000256" key="1">
    <source>
        <dbReference type="SAM" id="Phobius"/>
    </source>
</evidence>
<dbReference type="InterPro" id="IPR005693">
    <property type="entry name" value="Mce"/>
</dbReference>
<gene>
    <name evidence="4" type="ORF">MCHLDSM_06167</name>
</gene>
<protein>
    <submittedName>
        <fullName evidence="4">Mce related protein</fullName>
    </submittedName>
</protein>
<evidence type="ECO:0000313" key="5">
    <source>
        <dbReference type="Proteomes" id="UP000036513"/>
    </source>
</evidence>
<dbReference type="PATRIC" id="fig|37916.4.peg.6189"/>
<dbReference type="InterPro" id="IPR003399">
    <property type="entry name" value="Mce/MlaD"/>
</dbReference>
<dbReference type="STRING" id="37916.MCHLDSM_06167"/>
<proteinExistence type="predicted"/>
<dbReference type="NCBIfam" id="TIGR00996">
    <property type="entry name" value="Mtu_fam_mce"/>
    <property type="match status" value="1"/>
</dbReference>
<dbReference type="PANTHER" id="PTHR33371">
    <property type="entry name" value="INTERMEMBRANE PHOSPHOLIPID TRANSPORT SYSTEM BINDING PROTEIN MLAD-RELATED"/>
    <property type="match status" value="1"/>
</dbReference>
<comment type="caution">
    <text evidence="4">The sequence shown here is derived from an EMBL/GenBank/DDBJ whole genome shotgun (WGS) entry which is preliminary data.</text>
</comment>
<dbReference type="GO" id="GO:0051701">
    <property type="term" value="P:biological process involved in interaction with host"/>
    <property type="evidence" value="ECO:0007669"/>
    <property type="project" value="TreeGrafter"/>
</dbReference>
<accession>A0A0J6VEL0</accession>
<dbReference type="InterPro" id="IPR024516">
    <property type="entry name" value="Mce_C"/>
</dbReference>
<dbReference type="Pfam" id="PF02470">
    <property type="entry name" value="MlaD"/>
    <property type="match status" value="1"/>
</dbReference>
<dbReference type="GO" id="GO:0005576">
    <property type="term" value="C:extracellular region"/>
    <property type="evidence" value="ECO:0007669"/>
    <property type="project" value="TreeGrafter"/>
</dbReference>
<feature type="domain" description="Mce/MlaD" evidence="2">
    <location>
        <begin position="39"/>
        <end position="114"/>
    </location>
</feature>
<dbReference type="Pfam" id="PF11887">
    <property type="entry name" value="Mce4_CUP1"/>
    <property type="match status" value="1"/>
</dbReference>
<evidence type="ECO:0000313" key="4">
    <source>
        <dbReference type="EMBL" id="KMO68634.1"/>
    </source>
</evidence>
<feature type="transmembrane region" description="Helical" evidence="1">
    <location>
        <begin position="9"/>
        <end position="29"/>
    </location>
</feature>
<evidence type="ECO:0000259" key="3">
    <source>
        <dbReference type="Pfam" id="PF11887"/>
    </source>
</evidence>
<sequence>MTRSYLRPLVGLGMIIAIVAVVALAVVLFRGDYRDTAGVTVISDRAGLVMNPDAKVKMRGVQVGTVQSVSYRPDGTADLKLAIDSSALHLIPSNVGVDIASSTVFGAKSVELVAPPNPSADPLRAGQTLQGQHVMVEANTVFQQLVSVLNKIDPAKLNETLGALSAAFSGRGEKFGQALSDFNTLLAKLEPSLPSLSRDIELTAPVANAYADAAPDLVRTMKNSTTLSDSIVDQQDNLDTFLVSAIGLADIGNDVLGSNRAAFSTVLDLLVPTTDVFQRYAPAIDCTLKGMQYTLHQPPQLDPGVLVNVAFTLGIERYRYPANLPKVAAKGGPECMGLPYIGFGNRSKYLVTDTGANPWQYGNQGIVLNSDGLKQLLFGPLDGPPRNTAQIGQPG</sequence>